<feature type="transmembrane region" description="Helical" evidence="1">
    <location>
        <begin position="90"/>
        <end position="111"/>
    </location>
</feature>
<dbReference type="EMBL" id="CAADRA010007019">
    <property type="protein sequence ID" value="VFT98374.1"/>
    <property type="molecule type" value="Genomic_DNA"/>
</dbReference>
<dbReference type="SUPFAM" id="SSF56104">
    <property type="entry name" value="SAICAR synthase-like"/>
    <property type="match status" value="1"/>
</dbReference>
<evidence type="ECO:0000313" key="2">
    <source>
        <dbReference type="EMBL" id="KAF0686518.1"/>
    </source>
</evidence>
<keyword evidence="1" id="KW-1133">Transmembrane helix</keyword>
<dbReference type="GO" id="GO:0046854">
    <property type="term" value="P:phosphatidylinositol phosphate biosynthetic process"/>
    <property type="evidence" value="ECO:0007669"/>
    <property type="project" value="TreeGrafter"/>
</dbReference>
<feature type="transmembrane region" description="Helical" evidence="1">
    <location>
        <begin position="209"/>
        <end position="230"/>
    </location>
</feature>
<proteinExistence type="predicted"/>
<dbReference type="EMBL" id="VJMH01006993">
    <property type="protein sequence ID" value="KAF0686518.1"/>
    <property type="molecule type" value="Genomic_DNA"/>
</dbReference>
<sequence length="437" mass="47975">MNAAFEATLLVVVLVVLAGSVLLFSQYPKTRAHPGPVLVSILFASSVSLLVRAIMTLNALRDDAWSDDTPTMVAVAYACLYRNEPTMSNGIAVAFWTMFYFGSAATFWYLMLAMDLISSLSNPFLPFQANSLLHHIVAWPAAGLYVAVFYWTFSHVSPTTSPPSSVRMWMVIPTYAVLAYIVIALLLAWHKSRLLETQAHTSTRRMAKLILPFLAIFAVGGLMDICLYAAEVRVEAVSPPGPDGDFNVSRAPTADTLDQVTQVAQLLVVFGLFARKAGLTMCRRRPVARLGASSSVACGGGVMDDTMRQTEDEEQVAETPETVSISNALRKCIMKYTSMGIIESAQSVTPREHTEIMLDDYTCVETKTIVVHGKLASTVLTFRDCAPTVFQHIRTMFGVDKTEYMDSFALDQIMNECGSEGKSGNLFYFTGMVHDSI</sequence>
<dbReference type="PANTHER" id="PTHR23086:SF8">
    <property type="entry name" value="PHOSPHATIDYLINOSITOL 5-PHOSPHATE 4-KINASE, ISOFORM A"/>
    <property type="match status" value="1"/>
</dbReference>
<dbReference type="Gene3D" id="3.30.800.10">
    <property type="entry name" value="Phosphatidylinositol Phosphate Kinase II Beta"/>
    <property type="match status" value="1"/>
</dbReference>
<reference evidence="2" key="2">
    <citation type="submission" date="2019-06" db="EMBL/GenBank/DDBJ databases">
        <title>Genomics analysis of Aphanomyces spp. identifies a new class of oomycete effector associated with host adaptation.</title>
        <authorList>
            <person name="Gaulin E."/>
        </authorList>
    </citation>
    <scope>NUCLEOTIDE SEQUENCE</scope>
    <source>
        <strain evidence="2">CBS 578.67</strain>
    </source>
</reference>
<reference evidence="3 4" key="1">
    <citation type="submission" date="2019-03" db="EMBL/GenBank/DDBJ databases">
        <authorList>
            <person name="Gaulin E."/>
            <person name="Dumas B."/>
        </authorList>
    </citation>
    <scope>NUCLEOTIDE SEQUENCE [LARGE SCALE GENOMIC DNA]</scope>
    <source>
        <strain evidence="3">CBS 568.67</strain>
    </source>
</reference>
<keyword evidence="4" id="KW-1185">Reference proteome</keyword>
<name>A0A485LJK0_9STRA</name>
<feature type="transmembrane region" description="Helical" evidence="1">
    <location>
        <begin position="168"/>
        <end position="189"/>
    </location>
</feature>
<dbReference type="GO" id="GO:0016308">
    <property type="term" value="F:1-phosphatidylinositol-4-phosphate 5-kinase activity"/>
    <property type="evidence" value="ECO:0007669"/>
    <property type="project" value="TreeGrafter"/>
</dbReference>
<feature type="transmembrane region" description="Helical" evidence="1">
    <location>
        <begin position="6"/>
        <end position="25"/>
    </location>
</feature>
<dbReference type="InterPro" id="IPR023610">
    <property type="entry name" value="PInositol-4/5-P-5/4-kinase"/>
</dbReference>
<accession>A0A485LJK0</accession>
<protein>
    <submittedName>
        <fullName evidence="3">Aste57867_21705 protein</fullName>
    </submittedName>
</protein>
<dbReference type="PANTHER" id="PTHR23086">
    <property type="entry name" value="PHOSPHATIDYLINOSITOL-4-PHOSPHATE 5-KINASE"/>
    <property type="match status" value="1"/>
</dbReference>
<feature type="transmembrane region" description="Helical" evidence="1">
    <location>
        <begin position="132"/>
        <end position="153"/>
    </location>
</feature>
<feature type="transmembrane region" description="Helical" evidence="1">
    <location>
        <begin position="37"/>
        <end position="55"/>
    </location>
</feature>
<gene>
    <name evidence="3" type="primary">Aste57867_21705</name>
    <name evidence="2" type="ORF">As57867_021636</name>
    <name evidence="3" type="ORF">ASTE57867_21705</name>
</gene>
<keyword evidence="1" id="KW-0812">Transmembrane</keyword>
<dbReference type="OrthoDB" id="20783at2759"/>
<keyword evidence="1" id="KW-0472">Membrane</keyword>
<organism evidence="3 4">
    <name type="scientific">Aphanomyces stellatus</name>
    <dbReference type="NCBI Taxonomy" id="120398"/>
    <lineage>
        <taxon>Eukaryota</taxon>
        <taxon>Sar</taxon>
        <taxon>Stramenopiles</taxon>
        <taxon>Oomycota</taxon>
        <taxon>Saprolegniomycetes</taxon>
        <taxon>Saprolegniales</taxon>
        <taxon>Verrucalvaceae</taxon>
        <taxon>Aphanomyces</taxon>
    </lineage>
</organism>
<dbReference type="Proteomes" id="UP000332933">
    <property type="component" value="Unassembled WGS sequence"/>
</dbReference>
<evidence type="ECO:0000313" key="3">
    <source>
        <dbReference type="EMBL" id="VFT98374.1"/>
    </source>
</evidence>
<evidence type="ECO:0000256" key="1">
    <source>
        <dbReference type="SAM" id="Phobius"/>
    </source>
</evidence>
<dbReference type="AlphaFoldDB" id="A0A485LJK0"/>
<dbReference type="GO" id="GO:0005886">
    <property type="term" value="C:plasma membrane"/>
    <property type="evidence" value="ECO:0007669"/>
    <property type="project" value="TreeGrafter"/>
</dbReference>
<dbReference type="InterPro" id="IPR027484">
    <property type="entry name" value="PInositol-4-P-5-kinase_N"/>
</dbReference>
<evidence type="ECO:0000313" key="4">
    <source>
        <dbReference type="Proteomes" id="UP000332933"/>
    </source>
</evidence>